<dbReference type="PROSITE" id="PS50011">
    <property type="entry name" value="PROTEIN_KINASE_DOM"/>
    <property type="match status" value="1"/>
</dbReference>
<protein>
    <recommendedName>
        <fullName evidence="2">non-specific serine/threonine protein kinase</fullName>
        <ecNumber evidence="2">2.7.11.1</ecNumber>
    </recommendedName>
</protein>
<comment type="similarity">
    <text evidence="1">Belongs to the protein kinase superfamily. NEK Ser/Thr protein kinase family. NIMA subfamily.</text>
</comment>
<dbReference type="SUPFAM" id="SSF56112">
    <property type="entry name" value="Protein kinase-like (PK-like)"/>
    <property type="match status" value="1"/>
</dbReference>
<dbReference type="EC" id="2.7.11.1" evidence="2"/>
<dbReference type="PROSITE" id="PS00108">
    <property type="entry name" value="PROTEIN_KINASE_ST"/>
    <property type="match status" value="1"/>
</dbReference>
<feature type="transmembrane region" description="Helical" evidence="9">
    <location>
        <begin position="386"/>
        <end position="405"/>
    </location>
</feature>
<organism evidence="11">
    <name type="scientific">hydrothermal vent metagenome</name>
    <dbReference type="NCBI Taxonomy" id="652676"/>
    <lineage>
        <taxon>unclassified sequences</taxon>
        <taxon>metagenomes</taxon>
        <taxon>ecological metagenomes</taxon>
    </lineage>
</organism>
<evidence type="ECO:0000256" key="1">
    <source>
        <dbReference type="ARBA" id="ARBA00010886"/>
    </source>
</evidence>
<evidence type="ECO:0000256" key="3">
    <source>
        <dbReference type="ARBA" id="ARBA00022679"/>
    </source>
</evidence>
<keyword evidence="3" id="KW-0808">Transferase</keyword>
<keyword evidence="9" id="KW-1133">Transmembrane helix</keyword>
<dbReference type="InterPro" id="IPR000719">
    <property type="entry name" value="Prot_kinase_dom"/>
</dbReference>
<name>A0A3B0WUF4_9ZZZZ</name>
<keyword evidence="9" id="KW-0472">Membrane</keyword>
<dbReference type="InterPro" id="IPR011009">
    <property type="entry name" value="Kinase-like_dom_sf"/>
</dbReference>
<keyword evidence="9" id="KW-0812">Transmembrane</keyword>
<evidence type="ECO:0000256" key="2">
    <source>
        <dbReference type="ARBA" id="ARBA00012513"/>
    </source>
</evidence>
<dbReference type="EMBL" id="UOFF01000166">
    <property type="protein sequence ID" value="VAW56043.1"/>
    <property type="molecule type" value="Genomic_DNA"/>
</dbReference>
<dbReference type="Gene3D" id="1.25.40.10">
    <property type="entry name" value="Tetratricopeptide repeat domain"/>
    <property type="match status" value="1"/>
</dbReference>
<evidence type="ECO:0000313" key="11">
    <source>
        <dbReference type="EMBL" id="VAW56043.1"/>
    </source>
</evidence>
<dbReference type="AlphaFoldDB" id="A0A3B0WUF4"/>
<keyword evidence="7" id="KW-0175">Coiled coil</keyword>
<dbReference type="InterPro" id="IPR008271">
    <property type="entry name" value="Ser/Thr_kinase_AS"/>
</dbReference>
<dbReference type="InterPro" id="IPR011990">
    <property type="entry name" value="TPR-like_helical_dom_sf"/>
</dbReference>
<evidence type="ECO:0000259" key="10">
    <source>
        <dbReference type="PROSITE" id="PS50011"/>
    </source>
</evidence>
<dbReference type="PANTHER" id="PTHR43671:SF13">
    <property type="entry name" value="SERINE_THREONINE-PROTEIN KINASE NEK2"/>
    <property type="match status" value="1"/>
</dbReference>
<evidence type="ECO:0000256" key="4">
    <source>
        <dbReference type="ARBA" id="ARBA00022741"/>
    </source>
</evidence>
<dbReference type="PROSITE" id="PS00107">
    <property type="entry name" value="PROTEIN_KINASE_ATP"/>
    <property type="match status" value="1"/>
</dbReference>
<feature type="domain" description="Protein kinase" evidence="10">
    <location>
        <begin position="19"/>
        <end position="304"/>
    </location>
</feature>
<evidence type="ECO:0000256" key="8">
    <source>
        <dbReference type="SAM" id="MobiDB-lite"/>
    </source>
</evidence>
<dbReference type="SMART" id="SM00220">
    <property type="entry name" value="S_TKc"/>
    <property type="match status" value="1"/>
</dbReference>
<dbReference type="InterPro" id="IPR017441">
    <property type="entry name" value="Protein_kinase_ATP_BS"/>
</dbReference>
<evidence type="ECO:0000256" key="9">
    <source>
        <dbReference type="SAM" id="Phobius"/>
    </source>
</evidence>
<dbReference type="GO" id="GO:0004674">
    <property type="term" value="F:protein serine/threonine kinase activity"/>
    <property type="evidence" value="ECO:0007669"/>
    <property type="project" value="UniProtKB-EC"/>
</dbReference>
<evidence type="ECO:0000256" key="5">
    <source>
        <dbReference type="ARBA" id="ARBA00022777"/>
    </source>
</evidence>
<gene>
    <name evidence="11" type="ORF">MNBD_GAMMA07-947</name>
</gene>
<keyword evidence="6" id="KW-0067">ATP-binding</keyword>
<dbReference type="Pfam" id="PF00069">
    <property type="entry name" value="Pkinase"/>
    <property type="match status" value="1"/>
</dbReference>
<dbReference type="GO" id="GO:0005524">
    <property type="term" value="F:ATP binding"/>
    <property type="evidence" value="ECO:0007669"/>
    <property type="project" value="UniProtKB-KW"/>
</dbReference>
<dbReference type="Gene3D" id="1.10.510.10">
    <property type="entry name" value="Transferase(Phosphotransferase) domain 1"/>
    <property type="match status" value="1"/>
</dbReference>
<reference evidence="11" key="1">
    <citation type="submission" date="2018-06" db="EMBL/GenBank/DDBJ databases">
        <authorList>
            <person name="Zhirakovskaya E."/>
        </authorList>
    </citation>
    <scope>NUCLEOTIDE SEQUENCE</scope>
</reference>
<keyword evidence="4" id="KW-0547">Nucleotide-binding</keyword>
<feature type="coiled-coil region" evidence="7">
    <location>
        <begin position="485"/>
        <end position="532"/>
    </location>
</feature>
<keyword evidence="5" id="KW-0418">Kinase</keyword>
<feature type="region of interest" description="Disordered" evidence="8">
    <location>
        <begin position="324"/>
        <end position="362"/>
    </location>
</feature>
<accession>A0A3B0WUF4</accession>
<feature type="compositionally biased region" description="Low complexity" evidence="8">
    <location>
        <begin position="324"/>
        <end position="352"/>
    </location>
</feature>
<sequence length="827" mass="93233">MNQTTYRDVLELGFVLHWYEIKSVLGRGAFGVTYLAWDKNLDQQVAIKEYFPREFSSRDTGFTVHPSTGESQELYDWGLDRFIREAQTLAKFKHHNIVRVMSVFELNNTAYMIMEYEEGEDLSRLYKKNKNLSEQALLDIFIPMLNGLKLVHNEGFIHRDIKPANIYIRSDSSPVLIDFGAARKTAGAATRSITSLVTHGYAPFEQYNESNEKQGAWTDIYALGACLYCAINGKLPIDALARGSNLLSSGRDAYEPLSVIKKGEYSEGFLLAIDNALMFQASARPQDVLIWADMLSGKIESPALPDNMQYVPIEVDDEATVVVSSPSLSPSSVPSRAPSQAPSQAPSSLSQRLNKKPQTASVSSQNKTIDNFLNIYQLFFKNTKSLITIIVVLAVFGGGISFYLLDKKTNKHLSETEKAQLVIFLESADNARRDDNLIETQNSAIYFYVKALNVDADNSEAKSRIRDIIEFYIGGIKSDLDAGYVKKAESNIKLLQAAIPDSEELKQLAKTINLSKDKRQKINELLQLAETELKLGNITRPKDKNAVFLYRKVLKLDSDNKIAKNELDAILINLVNEAKNNLINRKMNDLDKKIADILIIDPDSQDVKNLRNKIKTISQDIDKNIAQAKRAYDLGNVISPRNKNALVLYRKVLKIDSNNVEAKAGIKKITKFITSLFNKKIKAKQYKSAKNILINFDKYMPKSRLAKKMHADLKKSTKKSKSGFKMVNDMIGKFKKKFESRNIDALQKISQFQPNRKSFLKQFFGNYKSFTLGISGIKYIGSENKGTADIALFNLVNSRGGKVKAGAWSKFKITIRKNTKGQWKVIW</sequence>
<dbReference type="InterPro" id="IPR050660">
    <property type="entry name" value="NEK_Ser/Thr_kinase"/>
</dbReference>
<evidence type="ECO:0000256" key="6">
    <source>
        <dbReference type="ARBA" id="ARBA00022840"/>
    </source>
</evidence>
<dbReference type="CDD" id="cd14014">
    <property type="entry name" value="STKc_PknB_like"/>
    <property type="match status" value="1"/>
</dbReference>
<evidence type="ECO:0000256" key="7">
    <source>
        <dbReference type="SAM" id="Coils"/>
    </source>
</evidence>
<proteinExistence type="inferred from homology"/>
<dbReference type="PANTHER" id="PTHR43671">
    <property type="entry name" value="SERINE/THREONINE-PROTEIN KINASE NEK"/>
    <property type="match status" value="1"/>
</dbReference>